<dbReference type="EMBL" id="LCLJ01000020">
    <property type="protein sequence ID" value="KKU14582.1"/>
    <property type="molecule type" value="Genomic_DNA"/>
</dbReference>
<comment type="caution">
    <text evidence="1">The sequence shown here is derived from an EMBL/GenBank/DDBJ whole genome shotgun (WGS) entry which is preliminary data.</text>
</comment>
<dbReference type="AlphaFoldDB" id="A0A0G1N2N7"/>
<sequence>MSPETRTCQNCKQNFTIESEDFDFYKKIDVPAPTWCPECRMQRRMLFRNERTIYKRVCDLCGKNKISIYNKESQYKVYCRDCFYGDAWNQLDSGHEYDFSKPFFQQYLELTFRAPKLGLQVSHDVVNSEYCNHYAGVKNCYLIFAGVNDEDCMYCNYVSDSKNIVDCLRVSKSEICFESLDCHNCNRLMFSQQCQASFDASFLYNCKGCSNCFMCSNLVRKSYCIRNEQYPKGEYEKIVSKYNLGSRSLIKDLSNEFGELKKNTLRRSIEGFNHINSTGNYLTNTKNCKDCFDLSSGEDCRFVIYGNDAKDIMDAYAVYPKATLCYETVGAGAPAYNAKFCYLPWTGSNLTYCINALSNCHNCFGCNHIHDVQYCILNKQYSKEEYEALIPKIRKHMDDMPYVDGRGVVYKYGEYFPPNISPFAYNETIAQQYIPLTKEKAISSGYAWFDDSSRDYEITKKQKDVPDNITEVSDEILNDVVECAHNKACVHQCTGVFKIVSAELQFYRRFNLPLPRLCPNCRHYERLKQRNPLKLWHRKCQCVGKTSENGVYTNTS</sequence>
<dbReference type="Proteomes" id="UP000034727">
    <property type="component" value="Unassembled WGS sequence"/>
</dbReference>
<gene>
    <name evidence="1" type="ORF">UX22_C0020G0001</name>
</gene>
<accession>A0A0G1N2N7</accession>
<reference evidence="1 2" key="1">
    <citation type="journal article" date="2015" name="Nature">
        <title>rRNA introns, odd ribosomes, and small enigmatic genomes across a large radiation of phyla.</title>
        <authorList>
            <person name="Brown C.T."/>
            <person name="Hug L.A."/>
            <person name="Thomas B.C."/>
            <person name="Sharon I."/>
            <person name="Castelle C.J."/>
            <person name="Singh A."/>
            <person name="Wilkins M.J."/>
            <person name="Williams K.H."/>
            <person name="Banfield J.F."/>
        </authorList>
    </citation>
    <scope>NUCLEOTIDE SEQUENCE [LARGE SCALE GENOMIC DNA]</scope>
</reference>
<proteinExistence type="predicted"/>
<evidence type="ECO:0000313" key="1">
    <source>
        <dbReference type="EMBL" id="KKU14582.1"/>
    </source>
</evidence>
<name>A0A0G1N2N7_9BACT</name>
<organism evidence="1 2">
    <name type="scientific">Candidatus Jorgensenbacteria bacterium GW2011_GWA2_45_9</name>
    <dbReference type="NCBI Taxonomy" id="1618663"/>
    <lineage>
        <taxon>Bacteria</taxon>
        <taxon>Candidatus Joergenseniibacteriota</taxon>
    </lineage>
</organism>
<protein>
    <submittedName>
        <fullName evidence="1">Uncharacterized protein</fullName>
    </submittedName>
</protein>
<evidence type="ECO:0000313" key="2">
    <source>
        <dbReference type="Proteomes" id="UP000034727"/>
    </source>
</evidence>
<feature type="non-terminal residue" evidence="1">
    <location>
        <position position="556"/>
    </location>
</feature>